<sequence>MKKILIIAGLSFSMMTSCSKFEEINVNPNNPATVPAEMLLPPLISSAAGSVSGSGNRAGQFVQHLAWLGGTSEEDGRYNLTGASFREEWNGPMRLIKDVNQLKQIAQQSSQTQYEAIGHIMKVYILSLMSDAFGDIPYNEAGMGNVQGYEFAHYQSQQEVYQLMLADLETANQLLKALPPAATINRDILFNGDATLWRKFANSLKIRILMRQSAKVNVAEQVAAIFNNPAEYPVFTKASEQAALVYNNSIDFYYWFIRNLPADGSGVDFGANSRVSDVMVDMLKAKNDPRLYIYAAPTRNSFLANRVNPATPLEYRGQRAGLSTAEQVAQDASTGLNKDDYSVIGRRFRAENRAFLMTYAELLLLKAEAIHRNMGVSGDAATVFQEAIRASFDKWPAGAGNIASAPFISAEQQTAYFNQPSTILHPSTAIQQIAEQLWIDSYLNGFEGWAGWRRLGYPVLKAGPSVLAPIPVRYVYSDNEQNNPNLVEWINQTMDGKMPTHDTKVWFQP</sequence>
<dbReference type="EMBL" id="JAICCF010000001">
    <property type="protein sequence ID" value="MBW8683004.1"/>
    <property type="molecule type" value="Genomic_DNA"/>
</dbReference>
<reference evidence="1 2" key="1">
    <citation type="submission" date="2021-08" db="EMBL/GenBank/DDBJ databases">
        <title>The genome sequence of Chitinophaga sp. B61.</title>
        <authorList>
            <person name="Zhang X."/>
        </authorList>
    </citation>
    <scope>NUCLEOTIDE SEQUENCE [LARGE SCALE GENOMIC DNA]</scope>
    <source>
        <strain evidence="1 2">B61</strain>
    </source>
</reference>
<protein>
    <submittedName>
        <fullName evidence="1">SusD/RagB family nutrient-binding outer membrane lipoprotein</fullName>
    </submittedName>
</protein>
<evidence type="ECO:0000313" key="2">
    <source>
        <dbReference type="Proteomes" id="UP000812961"/>
    </source>
</evidence>
<comment type="caution">
    <text evidence="1">The sequence shown here is derived from an EMBL/GenBank/DDBJ whole genome shotgun (WGS) entry which is preliminary data.</text>
</comment>
<dbReference type="PROSITE" id="PS51257">
    <property type="entry name" value="PROKAR_LIPOPROTEIN"/>
    <property type="match status" value="1"/>
</dbReference>
<dbReference type="InterPro" id="IPR041662">
    <property type="entry name" value="SusD-like_2"/>
</dbReference>
<evidence type="ECO:0000313" key="1">
    <source>
        <dbReference type="EMBL" id="MBW8683004.1"/>
    </source>
</evidence>
<accession>A0ABS7G5V7</accession>
<gene>
    <name evidence="1" type="ORF">K1Y79_01540</name>
</gene>
<name>A0ABS7G5V7_9BACT</name>
<dbReference type="InterPro" id="IPR011990">
    <property type="entry name" value="TPR-like_helical_dom_sf"/>
</dbReference>
<dbReference type="Proteomes" id="UP000812961">
    <property type="component" value="Unassembled WGS sequence"/>
</dbReference>
<dbReference type="Gene3D" id="1.25.40.390">
    <property type="match status" value="1"/>
</dbReference>
<keyword evidence="2" id="KW-1185">Reference proteome</keyword>
<proteinExistence type="predicted"/>
<dbReference type="SUPFAM" id="SSF48452">
    <property type="entry name" value="TPR-like"/>
    <property type="match status" value="1"/>
</dbReference>
<dbReference type="Pfam" id="PF12771">
    <property type="entry name" value="SusD-like_2"/>
    <property type="match status" value="1"/>
</dbReference>
<organism evidence="1 2">
    <name type="scientific">Chitinophaga rhizophila</name>
    <dbReference type="NCBI Taxonomy" id="2866212"/>
    <lineage>
        <taxon>Bacteria</taxon>
        <taxon>Pseudomonadati</taxon>
        <taxon>Bacteroidota</taxon>
        <taxon>Chitinophagia</taxon>
        <taxon>Chitinophagales</taxon>
        <taxon>Chitinophagaceae</taxon>
        <taxon>Chitinophaga</taxon>
    </lineage>
</organism>
<dbReference type="RefSeq" id="WP_220248237.1">
    <property type="nucleotide sequence ID" value="NZ_JAICCF010000001.1"/>
</dbReference>
<keyword evidence="1" id="KW-0449">Lipoprotein</keyword>